<dbReference type="PANTHER" id="PTHR37418:SF2">
    <property type="entry name" value="3-KETO-5-AMINOHEXANOATE CLEAVAGE ENZYME"/>
    <property type="match status" value="1"/>
</dbReference>
<gene>
    <name evidence="5" type="ORF">CR159_11605</name>
</gene>
<comment type="caution">
    <text evidence="5">The sequence shown here is derived from an EMBL/GenBank/DDBJ whole genome shotgun (WGS) entry which is preliminary data.</text>
</comment>
<evidence type="ECO:0000313" key="5">
    <source>
        <dbReference type="EMBL" id="PLC49714.1"/>
    </source>
</evidence>
<sequence>MTKKKIIVTIAPTGGMAFKSQNPHLPTQPGEIAQDTYDCYNAGASVVAVHARNPDDGATCNASIYHDINTRIRAKCDIVINNSTGGGVHGEMIGQAANGYWEILWEERIKGMDAGAEMCTLDATTIIASFDNKEILMNTSPSRSRELAQEMKKRGIKPEWEVFSPTHILQDTATLIADGLDDEPYYINLVMGVHRGFQNAMPYTPEILQSMVNLLPKGSIFGVSGIGSAQLPCAMNSLLLGGHVRVGLEDNLYYSQGELATNVQLTERVVRLIRDMGYEPATPKEAREMMGLPRNGPVRPEFSV</sequence>
<keyword evidence="6" id="KW-1185">Reference proteome</keyword>
<dbReference type="InterPro" id="IPR008567">
    <property type="entry name" value="BKACE"/>
</dbReference>
<protein>
    <submittedName>
        <fullName evidence="5">3-keto-5-aminohexanoate cleavage protein</fullName>
    </submittedName>
</protein>
<reference evidence="5 6" key="1">
    <citation type="submission" date="2017-10" db="EMBL/GenBank/DDBJ databases">
        <title>Two draft genome sequences of Pusillimonas sp. strains isolated from a nitrate- and radionuclide-contaminated groundwater in Russia.</title>
        <authorList>
            <person name="Grouzdev D.S."/>
            <person name="Tourova T.P."/>
            <person name="Goeva M.A."/>
            <person name="Babich T.L."/>
            <person name="Sokolova D.S."/>
            <person name="Abdullin R."/>
            <person name="Poltaraus A.B."/>
            <person name="Toshchakov S.V."/>
            <person name="Nazina T.N."/>
        </authorList>
    </citation>
    <scope>NUCLEOTIDE SEQUENCE [LARGE SCALE GENOMIC DNA]</scope>
    <source>
        <strain evidence="5 6">JR1/69-3-13</strain>
    </source>
</reference>
<dbReference type="Proteomes" id="UP000234190">
    <property type="component" value="Unassembled WGS sequence"/>
</dbReference>
<dbReference type="EMBL" id="PDNW01000009">
    <property type="protein sequence ID" value="PLC49714.1"/>
    <property type="molecule type" value="Genomic_DNA"/>
</dbReference>
<evidence type="ECO:0000256" key="1">
    <source>
        <dbReference type="ARBA" id="ARBA00001947"/>
    </source>
</evidence>
<keyword evidence="4" id="KW-0862">Zinc</keyword>
<name>A0A2N4U3W9_9BURK</name>
<keyword evidence="3" id="KW-0479">Metal-binding</keyword>
<evidence type="ECO:0000256" key="2">
    <source>
        <dbReference type="ARBA" id="ARBA00022679"/>
    </source>
</evidence>
<dbReference type="InterPro" id="IPR013785">
    <property type="entry name" value="Aldolase_TIM"/>
</dbReference>
<evidence type="ECO:0000313" key="6">
    <source>
        <dbReference type="Proteomes" id="UP000234190"/>
    </source>
</evidence>
<proteinExistence type="predicted"/>
<accession>A0A2N4U3W9</accession>
<dbReference type="Pfam" id="PF05853">
    <property type="entry name" value="BKACE"/>
    <property type="match status" value="1"/>
</dbReference>
<dbReference type="Gene3D" id="3.20.20.70">
    <property type="entry name" value="Aldolase class I"/>
    <property type="match status" value="1"/>
</dbReference>
<dbReference type="RefSeq" id="WP_102074127.1">
    <property type="nucleotide sequence ID" value="NZ_PDNW01000009.1"/>
</dbReference>
<organism evidence="5 6">
    <name type="scientific">Pollutimonas subterranea</name>
    <dbReference type="NCBI Taxonomy" id="2045210"/>
    <lineage>
        <taxon>Bacteria</taxon>
        <taxon>Pseudomonadati</taxon>
        <taxon>Pseudomonadota</taxon>
        <taxon>Betaproteobacteria</taxon>
        <taxon>Burkholderiales</taxon>
        <taxon>Alcaligenaceae</taxon>
        <taxon>Pollutimonas</taxon>
    </lineage>
</organism>
<evidence type="ECO:0000256" key="3">
    <source>
        <dbReference type="ARBA" id="ARBA00022723"/>
    </source>
</evidence>
<dbReference type="AlphaFoldDB" id="A0A2N4U3W9"/>
<comment type="cofactor">
    <cofactor evidence="1">
        <name>Zn(2+)</name>
        <dbReference type="ChEBI" id="CHEBI:29105"/>
    </cofactor>
</comment>
<dbReference type="PANTHER" id="PTHR37418">
    <property type="entry name" value="3-KETO-5-AMINOHEXANOATE CLEAVAGE ENZYME-RELATED"/>
    <property type="match status" value="1"/>
</dbReference>
<dbReference type="GO" id="GO:0046872">
    <property type="term" value="F:metal ion binding"/>
    <property type="evidence" value="ECO:0007669"/>
    <property type="project" value="UniProtKB-KW"/>
</dbReference>
<keyword evidence="2" id="KW-0808">Transferase</keyword>
<dbReference type="OrthoDB" id="9155960at2"/>
<dbReference type="GO" id="GO:0043720">
    <property type="term" value="F:3-keto-5-aminohexanoate cleavage activity"/>
    <property type="evidence" value="ECO:0007669"/>
    <property type="project" value="InterPro"/>
</dbReference>
<evidence type="ECO:0000256" key="4">
    <source>
        <dbReference type="ARBA" id="ARBA00022833"/>
    </source>
</evidence>